<dbReference type="Proteomes" id="UP000321424">
    <property type="component" value="Unassembled WGS sequence"/>
</dbReference>
<dbReference type="GO" id="GO:0003700">
    <property type="term" value="F:DNA-binding transcription factor activity"/>
    <property type="evidence" value="ECO:0007669"/>
    <property type="project" value="TreeGrafter"/>
</dbReference>
<evidence type="ECO:0000256" key="2">
    <source>
        <dbReference type="ARBA" id="ARBA00023125"/>
    </source>
</evidence>
<keyword evidence="6" id="KW-1185">Reference proteome</keyword>
<dbReference type="InterPro" id="IPR050109">
    <property type="entry name" value="HTH-type_TetR-like_transc_reg"/>
</dbReference>
<dbReference type="OrthoDB" id="4537420at2"/>
<dbReference type="InterPro" id="IPR001647">
    <property type="entry name" value="HTH_TetR"/>
</dbReference>
<evidence type="ECO:0000313" key="6">
    <source>
        <dbReference type="Proteomes" id="UP000321424"/>
    </source>
</evidence>
<dbReference type="SUPFAM" id="SSF46689">
    <property type="entry name" value="Homeodomain-like"/>
    <property type="match status" value="1"/>
</dbReference>
<dbReference type="EMBL" id="BJXA01000022">
    <property type="protein sequence ID" value="GEM39152.1"/>
    <property type="molecule type" value="Genomic_DNA"/>
</dbReference>
<reference evidence="5 6" key="1">
    <citation type="submission" date="2019-07" db="EMBL/GenBank/DDBJ databases">
        <title>Whole genome shotgun sequence of Nocardia ninae NBRC 108245.</title>
        <authorList>
            <person name="Hosoyama A."/>
            <person name="Uohara A."/>
            <person name="Ohji S."/>
            <person name="Ichikawa N."/>
        </authorList>
    </citation>
    <scope>NUCLEOTIDE SEQUENCE [LARGE SCALE GENOMIC DNA]</scope>
    <source>
        <strain evidence="5 6">NBRC 108245</strain>
    </source>
</reference>
<dbReference type="Gene3D" id="1.10.357.10">
    <property type="entry name" value="Tetracycline Repressor, domain 2"/>
    <property type="match status" value="1"/>
</dbReference>
<dbReference type="SUPFAM" id="SSF48498">
    <property type="entry name" value="Tetracyclin repressor-like, C-terminal domain"/>
    <property type="match status" value="1"/>
</dbReference>
<dbReference type="InterPro" id="IPR036271">
    <property type="entry name" value="Tet_transcr_reg_TetR-rel_C_sf"/>
</dbReference>
<feature type="domain" description="HTH tetR-type" evidence="4">
    <location>
        <begin position="22"/>
        <end position="60"/>
    </location>
</feature>
<dbReference type="PANTHER" id="PTHR30055">
    <property type="entry name" value="HTH-TYPE TRANSCRIPTIONAL REGULATOR RUTR"/>
    <property type="match status" value="1"/>
</dbReference>
<evidence type="ECO:0000313" key="5">
    <source>
        <dbReference type="EMBL" id="GEM39152.1"/>
    </source>
</evidence>
<comment type="caution">
    <text evidence="5">The sequence shown here is derived from an EMBL/GenBank/DDBJ whole genome shotgun (WGS) entry which is preliminary data.</text>
</comment>
<keyword evidence="1" id="KW-0805">Transcription regulation</keyword>
<proteinExistence type="predicted"/>
<evidence type="ECO:0000259" key="4">
    <source>
        <dbReference type="Pfam" id="PF00440"/>
    </source>
</evidence>
<dbReference type="GO" id="GO:0000976">
    <property type="term" value="F:transcription cis-regulatory region binding"/>
    <property type="evidence" value="ECO:0007669"/>
    <property type="project" value="TreeGrafter"/>
</dbReference>
<keyword evidence="2" id="KW-0238">DNA-binding</keyword>
<name>A0A511MES9_9NOCA</name>
<organism evidence="5 6">
    <name type="scientific">Nocardia ninae NBRC 108245</name>
    <dbReference type="NCBI Taxonomy" id="1210091"/>
    <lineage>
        <taxon>Bacteria</taxon>
        <taxon>Bacillati</taxon>
        <taxon>Actinomycetota</taxon>
        <taxon>Actinomycetes</taxon>
        <taxon>Mycobacteriales</taxon>
        <taxon>Nocardiaceae</taxon>
        <taxon>Nocardia</taxon>
    </lineage>
</organism>
<gene>
    <name evidence="5" type="ORF">NN4_36710</name>
</gene>
<dbReference type="PANTHER" id="PTHR30055:SF234">
    <property type="entry name" value="HTH-TYPE TRANSCRIPTIONAL REGULATOR BETI"/>
    <property type="match status" value="1"/>
</dbReference>
<evidence type="ECO:0000256" key="3">
    <source>
        <dbReference type="ARBA" id="ARBA00023163"/>
    </source>
</evidence>
<dbReference type="AlphaFoldDB" id="A0A511MES9"/>
<keyword evidence="3" id="KW-0804">Transcription</keyword>
<dbReference type="Pfam" id="PF00440">
    <property type="entry name" value="TetR_N"/>
    <property type="match status" value="1"/>
</dbReference>
<protein>
    <submittedName>
        <fullName evidence="5">Putative TetR-family transcriptional regulator</fullName>
    </submittedName>
</protein>
<sequence>MFNMSSAAREAPWGAAPIELVVGAAECVRRFGVNGFRLTEVAKIAGVSRGTVYNGFGDKETAINAGLAYLCSAFIEGLAAGVRPLPTLREQIGAAAAMIYEHVRTPQAFSPALRTESIIATLLEHYGDNLCHSWAAFWAALVAEAQDRGEVDRDLVPLHAGDWIVRVLLSLEILPFVVAGFTDADDVRARTSDFLLNGLAPRAEEVKADDK</sequence>
<accession>A0A511MES9</accession>
<dbReference type="InterPro" id="IPR009057">
    <property type="entry name" value="Homeodomain-like_sf"/>
</dbReference>
<evidence type="ECO:0000256" key="1">
    <source>
        <dbReference type="ARBA" id="ARBA00023015"/>
    </source>
</evidence>